<organism evidence="1 2">
    <name type="scientific">Mikania micrantha</name>
    <name type="common">bitter vine</name>
    <dbReference type="NCBI Taxonomy" id="192012"/>
    <lineage>
        <taxon>Eukaryota</taxon>
        <taxon>Viridiplantae</taxon>
        <taxon>Streptophyta</taxon>
        <taxon>Embryophyta</taxon>
        <taxon>Tracheophyta</taxon>
        <taxon>Spermatophyta</taxon>
        <taxon>Magnoliopsida</taxon>
        <taxon>eudicotyledons</taxon>
        <taxon>Gunneridae</taxon>
        <taxon>Pentapetalae</taxon>
        <taxon>asterids</taxon>
        <taxon>campanulids</taxon>
        <taxon>Asterales</taxon>
        <taxon>Asteraceae</taxon>
        <taxon>Asteroideae</taxon>
        <taxon>Heliantheae alliance</taxon>
        <taxon>Eupatorieae</taxon>
        <taxon>Mikania</taxon>
    </lineage>
</organism>
<evidence type="ECO:0000313" key="1">
    <source>
        <dbReference type="EMBL" id="KAD7477815.1"/>
    </source>
</evidence>
<dbReference type="EMBL" id="SZYD01000001">
    <property type="protein sequence ID" value="KAD7477815.1"/>
    <property type="molecule type" value="Genomic_DNA"/>
</dbReference>
<gene>
    <name evidence="1" type="ORF">E3N88_00951</name>
</gene>
<proteinExistence type="predicted"/>
<keyword evidence="2" id="KW-1185">Reference proteome</keyword>
<reference evidence="1 2" key="1">
    <citation type="submission" date="2019-05" db="EMBL/GenBank/DDBJ databases">
        <title>Mikania micrantha, genome provides insights into the molecular mechanism of rapid growth.</title>
        <authorList>
            <person name="Liu B."/>
        </authorList>
    </citation>
    <scope>NUCLEOTIDE SEQUENCE [LARGE SCALE GENOMIC DNA]</scope>
    <source>
        <strain evidence="1">NLD-2019</strain>
        <tissue evidence="1">Leaf</tissue>
    </source>
</reference>
<name>A0A5N6PZL6_9ASTR</name>
<protein>
    <submittedName>
        <fullName evidence="1">Uncharacterized protein</fullName>
    </submittedName>
</protein>
<dbReference type="AlphaFoldDB" id="A0A5N6PZL6"/>
<dbReference type="Proteomes" id="UP000326396">
    <property type="component" value="Linkage Group LG1"/>
</dbReference>
<evidence type="ECO:0000313" key="2">
    <source>
        <dbReference type="Proteomes" id="UP000326396"/>
    </source>
</evidence>
<accession>A0A5N6PZL6</accession>
<sequence length="86" mass="9565">MGNELRKDGTPTYGLVARSYGWMKGVDLCVGLTPCASSCILLDHWFDEFTEKGEGTSCSTGEDHQDAQMVVDWKMGFHSLELDLVF</sequence>
<comment type="caution">
    <text evidence="1">The sequence shown here is derived from an EMBL/GenBank/DDBJ whole genome shotgun (WGS) entry which is preliminary data.</text>
</comment>